<reference evidence="2" key="2">
    <citation type="submission" date="2025-05" db="UniProtKB">
        <authorList>
            <consortium name="EnsemblMetazoa"/>
        </authorList>
    </citation>
    <scope>IDENTIFICATION</scope>
    <source>
        <strain evidence="2">Foshan</strain>
    </source>
</reference>
<proteinExistence type="predicted"/>
<protein>
    <recommendedName>
        <fullName evidence="4">VM domain-containing protein</fullName>
    </recommendedName>
</protein>
<reference evidence="3" key="1">
    <citation type="journal article" date="2015" name="Proc. Natl. Acad. Sci. U.S.A.">
        <title>Genome sequence of the Asian Tiger mosquito, Aedes albopictus, reveals insights into its biology, genetics, and evolution.</title>
        <authorList>
            <person name="Chen X.G."/>
            <person name="Jiang X."/>
            <person name="Gu J."/>
            <person name="Xu M."/>
            <person name="Wu Y."/>
            <person name="Deng Y."/>
            <person name="Zhang C."/>
            <person name="Bonizzoni M."/>
            <person name="Dermauw W."/>
            <person name="Vontas J."/>
            <person name="Armbruster P."/>
            <person name="Huang X."/>
            <person name="Yang Y."/>
            <person name="Zhang H."/>
            <person name="He W."/>
            <person name="Peng H."/>
            <person name="Liu Y."/>
            <person name="Wu K."/>
            <person name="Chen J."/>
            <person name="Lirakis M."/>
            <person name="Topalis P."/>
            <person name="Van Leeuwen T."/>
            <person name="Hall A.B."/>
            <person name="Jiang X."/>
            <person name="Thorpe C."/>
            <person name="Mueller R.L."/>
            <person name="Sun C."/>
            <person name="Waterhouse R.M."/>
            <person name="Yan G."/>
            <person name="Tu Z.J."/>
            <person name="Fang X."/>
            <person name="James A.A."/>
        </authorList>
    </citation>
    <scope>NUCLEOTIDE SEQUENCE [LARGE SCALE GENOMIC DNA]</scope>
    <source>
        <strain evidence="3">Foshan</strain>
    </source>
</reference>
<accession>A0ABM1ZR27</accession>
<name>A0ABM1ZR27_AEDAL</name>
<evidence type="ECO:0008006" key="4">
    <source>
        <dbReference type="Google" id="ProtNLM"/>
    </source>
</evidence>
<dbReference type="Proteomes" id="UP000069940">
    <property type="component" value="Unassembled WGS sequence"/>
</dbReference>
<feature type="region of interest" description="Disordered" evidence="1">
    <location>
        <begin position="68"/>
        <end position="88"/>
    </location>
</feature>
<sequence length="157" mass="16394">MELTDSIISLLLHSVSAVTKYLFNIVGRNPSSSTGTMNKVIILALFAVAAASAMPNYPAPKPAYHAPAPAHHAPAPAHHAPAPAYGHHAHHAPAPVVHTYPVHAPHAKCGANLLVGCAPSVAHVPCVPVHGHGHGYGHAPAPHYRAPESDSFDQFEE</sequence>
<evidence type="ECO:0000313" key="3">
    <source>
        <dbReference type="Proteomes" id="UP000069940"/>
    </source>
</evidence>
<dbReference type="GeneID" id="109407215"/>
<organism evidence="2 3">
    <name type="scientific">Aedes albopictus</name>
    <name type="common">Asian tiger mosquito</name>
    <name type="synonym">Stegomyia albopicta</name>
    <dbReference type="NCBI Taxonomy" id="7160"/>
    <lineage>
        <taxon>Eukaryota</taxon>
        <taxon>Metazoa</taxon>
        <taxon>Ecdysozoa</taxon>
        <taxon>Arthropoda</taxon>
        <taxon>Hexapoda</taxon>
        <taxon>Insecta</taxon>
        <taxon>Pterygota</taxon>
        <taxon>Neoptera</taxon>
        <taxon>Endopterygota</taxon>
        <taxon>Diptera</taxon>
        <taxon>Nematocera</taxon>
        <taxon>Culicoidea</taxon>
        <taxon>Culicidae</taxon>
        <taxon>Culicinae</taxon>
        <taxon>Aedini</taxon>
        <taxon>Aedes</taxon>
        <taxon>Stegomyia</taxon>
    </lineage>
</organism>
<dbReference type="EnsemblMetazoa" id="AALFPA23_020857.R30801">
    <property type="protein sequence ID" value="AALFPA23_020857.P30801"/>
    <property type="gene ID" value="AALFPA23_020857"/>
</dbReference>
<dbReference type="RefSeq" id="XP_019535748.2">
    <property type="nucleotide sequence ID" value="XM_019680203.3"/>
</dbReference>
<evidence type="ECO:0000313" key="2">
    <source>
        <dbReference type="EnsemblMetazoa" id="AALFPA23_020857.P30801"/>
    </source>
</evidence>
<keyword evidence="3" id="KW-1185">Reference proteome</keyword>
<evidence type="ECO:0000256" key="1">
    <source>
        <dbReference type="SAM" id="MobiDB-lite"/>
    </source>
</evidence>